<dbReference type="Proteomes" id="UP000234585">
    <property type="component" value="Unassembled WGS sequence"/>
</dbReference>
<sequence>MKRKMGKSHYGVDGYRLIRWTPQISYYLILPPGFKLPGASLTLDSPSPRADLVPSYTTSGANSYSYSEAGNHRNAPWFSQSAIPRPNVVTSPFPTDVFIGYLSAHSNPTIPFYPARAPRASSTRGATHLSFSAVPGYGREKTIGLSSPQPQSPVVRPKARFVPYPSWSDARQILLRVCPPAQKERVSE</sequence>
<proteinExistence type="predicted"/>
<organism evidence="1 2">
    <name type="scientific">Aspergillus candidus</name>
    <dbReference type="NCBI Taxonomy" id="41067"/>
    <lineage>
        <taxon>Eukaryota</taxon>
        <taxon>Fungi</taxon>
        <taxon>Dikarya</taxon>
        <taxon>Ascomycota</taxon>
        <taxon>Pezizomycotina</taxon>
        <taxon>Eurotiomycetes</taxon>
        <taxon>Eurotiomycetidae</taxon>
        <taxon>Eurotiales</taxon>
        <taxon>Aspergillaceae</taxon>
        <taxon>Aspergillus</taxon>
        <taxon>Aspergillus subgen. Circumdati</taxon>
    </lineage>
</organism>
<gene>
    <name evidence="1" type="ORF">BDW47DRAFT_25890</name>
</gene>
<dbReference type="GeneID" id="36525750"/>
<name>A0A2I2FNK8_ASPCN</name>
<keyword evidence="2" id="KW-1185">Reference proteome</keyword>
<dbReference type="EMBL" id="KZ559118">
    <property type="protein sequence ID" value="PLB42217.1"/>
    <property type="molecule type" value="Genomic_DNA"/>
</dbReference>
<dbReference type="AlphaFoldDB" id="A0A2I2FNK8"/>
<evidence type="ECO:0000313" key="2">
    <source>
        <dbReference type="Proteomes" id="UP000234585"/>
    </source>
</evidence>
<dbReference type="RefSeq" id="XP_024676229.1">
    <property type="nucleotide sequence ID" value="XM_024818590.1"/>
</dbReference>
<evidence type="ECO:0000313" key="1">
    <source>
        <dbReference type="EMBL" id="PLB42217.1"/>
    </source>
</evidence>
<reference evidence="1 2" key="1">
    <citation type="submission" date="2017-12" db="EMBL/GenBank/DDBJ databases">
        <authorList>
            <consortium name="DOE Joint Genome Institute"/>
            <person name="Haridas S."/>
            <person name="Kjaerbolling I."/>
            <person name="Vesth T.C."/>
            <person name="Frisvad J.C."/>
            <person name="Nybo J.L."/>
            <person name="Theobald S."/>
            <person name="Kuo A."/>
            <person name="Bowyer P."/>
            <person name="Matsuda Y."/>
            <person name="Mondo S."/>
            <person name="Lyhne E.K."/>
            <person name="Kogle M.E."/>
            <person name="Clum A."/>
            <person name="Lipzen A."/>
            <person name="Salamov A."/>
            <person name="Ngan C.Y."/>
            <person name="Daum C."/>
            <person name="Chiniquy J."/>
            <person name="Barry K."/>
            <person name="LaButti K."/>
            <person name="Simmons B.A."/>
            <person name="Magnuson J.K."/>
            <person name="Mortensen U.H."/>
            <person name="Larsen T.O."/>
            <person name="Grigoriev I.V."/>
            <person name="Baker S.E."/>
            <person name="Andersen M.R."/>
            <person name="Nordberg H.P."/>
            <person name="Cantor M.N."/>
            <person name="Hua S.X."/>
        </authorList>
    </citation>
    <scope>NUCLEOTIDE SEQUENCE [LARGE SCALE GENOMIC DNA]</scope>
    <source>
        <strain evidence="1 2">CBS 102.13</strain>
    </source>
</reference>
<protein>
    <submittedName>
        <fullName evidence="1">Uncharacterized protein</fullName>
    </submittedName>
</protein>
<accession>A0A2I2FNK8</accession>